<comment type="subcellular location">
    <subcellularLocation>
        <location evidence="1">Cell envelope</location>
    </subcellularLocation>
</comment>
<reference evidence="5 6" key="1">
    <citation type="journal article" date="2014" name="Int. J. Syst. Evol. Microbiol.">
        <title>Complete genome sequence of Corynebacterium casei LMG S-19264T (=DSM 44701T), isolated from a smear-ripened cheese.</title>
        <authorList>
            <consortium name="US DOE Joint Genome Institute (JGI-PGF)"/>
            <person name="Walter F."/>
            <person name="Albersmeier A."/>
            <person name="Kalinowski J."/>
            <person name="Ruckert C."/>
        </authorList>
    </citation>
    <scope>NUCLEOTIDE SEQUENCE [LARGE SCALE GENOMIC DNA]</scope>
    <source>
        <strain evidence="5 6">CGMCC 1.12976</strain>
    </source>
</reference>
<comment type="caution">
    <text evidence="5">The sequence shown here is derived from an EMBL/GenBank/DDBJ whole genome shotgun (WGS) entry which is preliminary data.</text>
</comment>
<evidence type="ECO:0000259" key="4">
    <source>
        <dbReference type="Pfam" id="PF13407"/>
    </source>
</evidence>
<dbReference type="AlphaFoldDB" id="A0A917AZB9"/>
<dbReference type="Gene3D" id="3.40.50.2300">
    <property type="match status" value="2"/>
</dbReference>
<keyword evidence="3" id="KW-0732">Signal</keyword>
<evidence type="ECO:0000313" key="5">
    <source>
        <dbReference type="EMBL" id="GGF10253.1"/>
    </source>
</evidence>
<accession>A0A917AZB9</accession>
<gene>
    <name evidence="5" type="ORF">GCM10011399_00140</name>
</gene>
<keyword evidence="6" id="KW-1185">Reference proteome</keyword>
<dbReference type="SUPFAM" id="SSF53822">
    <property type="entry name" value="Periplasmic binding protein-like I"/>
    <property type="match status" value="1"/>
</dbReference>
<evidence type="ECO:0000256" key="2">
    <source>
        <dbReference type="ARBA" id="ARBA00007639"/>
    </source>
</evidence>
<feature type="domain" description="Periplasmic binding protein" evidence="4">
    <location>
        <begin position="42"/>
        <end position="297"/>
    </location>
</feature>
<dbReference type="InterPro" id="IPR025997">
    <property type="entry name" value="SBP_2_dom"/>
</dbReference>
<dbReference type="PANTHER" id="PTHR46847:SF1">
    <property type="entry name" value="D-ALLOSE-BINDING PERIPLASMIC PROTEIN-RELATED"/>
    <property type="match status" value="1"/>
</dbReference>
<evidence type="ECO:0000256" key="1">
    <source>
        <dbReference type="ARBA" id="ARBA00004196"/>
    </source>
</evidence>
<sequence length="346" mass="35663">MPATAGIAAATSQLAAAETAPTFTAPGPAFDATKAAGKHVFYIPNTSNVPFVVSVQKALSSVATTANVNLTVWPTTGKSAEWVQGIETAISQKADAIILGASPDALAPQLAEAAAAHIPVIVLHQYDTSMSLPTNVTAFAFAPFVSAATLLADYAITNTNGAADTLVITSNELKPSAPMAAAVSSELSSKCPGCKVTELNVASTDWGSKLQSSVQTALLRDPNINVVIPLFDSSTQFVNAAIDAAGKTSSVSIATFNNTPSVLDQIQKGGAVKMDVGESINWIGYAAMDQVLRVLSGVAPLTNEAAPLRVYTPDTISVVGSPSDNEKGYDQSYVNGYLTLWGLGTK</sequence>
<proteinExistence type="inferred from homology"/>
<dbReference type="Pfam" id="PF13407">
    <property type="entry name" value="Peripla_BP_4"/>
    <property type="match status" value="1"/>
</dbReference>
<dbReference type="GO" id="GO:0030246">
    <property type="term" value="F:carbohydrate binding"/>
    <property type="evidence" value="ECO:0007669"/>
    <property type="project" value="UniProtKB-ARBA"/>
</dbReference>
<evidence type="ECO:0000313" key="6">
    <source>
        <dbReference type="Proteomes" id="UP000598775"/>
    </source>
</evidence>
<dbReference type="PANTHER" id="PTHR46847">
    <property type="entry name" value="D-ALLOSE-BINDING PERIPLASMIC PROTEIN-RELATED"/>
    <property type="match status" value="1"/>
</dbReference>
<organism evidence="5 6">
    <name type="scientific">Subtercola lobariae</name>
    <dbReference type="NCBI Taxonomy" id="1588641"/>
    <lineage>
        <taxon>Bacteria</taxon>
        <taxon>Bacillati</taxon>
        <taxon>Actinomycetota</taxon>
        <taxon>Actinomycetes</taxon>
        <taxon>Micrococcales</taxon>
        <taxon>Microbacteriaceae</taxon>
        <taxon>Subtercola</taxon>
    </lineage>
</organism>
<evidence type="ECO:0000256" key="3">
    <source>
        <dbReference type="ARBA" id="ARBA00022729"/>
    </source>
</evidence>
<dbReference type="GO" id="GO:0030313">
    <property type="term" value="C:cell envelope"/>
    <property type="evidence" value="ECO:0007669"/>
    <property type="project" value="UniProtKB-SubCell"/>
</dbReference>
<comment type="similarity">
    <text evidence="2">Belongs to the bacterial solute-binding protein 2 family.</text>
</comment>
<name>A0A917AZB9_9MICO</name>
<dbReference type="EMBL" id="BMGP01000001">
    <property type="protein sequence ID" value="GGF10253.1"/>
    <property type="molecule type" value="Genomic_DNA"/>
</dbReference>
<dbReference type="InterPro" id="IPR028082">
    <property type="entry name" value="Peripla_BP_I"/>
</dbReference>
<dbReference type="Proteomes" id="UP000598775">
    <property type="component" value="Unassembled WGS sequence"/>
</dbReference>
<protein>
    <recommendedName>
        <fullName evidence="4">Periplasmic binding protein domain-containing protein</fullName>
    </recommendedName>
</protein>